<organism evidence="2 3">
    <name type="scientific">Mycobacterium paraterrae</name>
    <dbReference type="NCBI Taxonomy" id="577492"/>
    <lineage>
        <taxon>Bacteria</taxon>
        <taxon>Bacillati</taxon>
        <taxon>Actinomycetota</taxon>
        <taxon>Actinomycetes</taxon>
        <taxon>Mycobacteriales</taxon>
        <taxon>Mycobacteriaceae</taxon>
        <taxon>Mycobacterium</taxon>
    </lineage>
</organism>
<dbReference type="InterPro" id="IPR001387">
    <property type="entry name" value="Cro/C1-type_HTH"/>
</dbReference>
<dbReference type="Proteomes" id="UP001055336">
    <property type="component" value="Chromosome"/>
</dbReference>
<dbReference type="EMBL" id="CP092488">
    <property type="protein sequence ID" value="UMB70104.1"/>
    <property type="molecule type" value="Genomic_DNA"/>
</dbReference>
<reference evidence="2" key="1">
    <citation type="submission" date="2022-08" db="EMBL/GenBank/DDBJ databases">
        <title>Whole genome sequencing of non-tuberculosis mycobacteria type-strains.</title>
        <authorList>
            <person name="Igarashi Y."/>
            <person name="Osugi A."/>
            <person name="Mitarai S."/>
        </authorList>
    </citation>
    <scope>NUCLEOTIDE SEQUENCE</scope>
    <source>
        <strain evidence="2">DSM 45127</strain>
    </source>
</reference>
<name>A0ABY3VRH2_9MYCO</name>
<dbReference type="RefSeq" id="WP_240261834.1">
    <property type="nucleotide sequence ID" value="NZ_CP092488.2"/>
</dbReference>
<evidence type="ECO:0000313" key="2">
    <source>
        <dbReference type="EMBL" id="UMB70104.1"/>
    </source>
</evidence>
<dbReference type="PROSITE" id="PS50943">
    <property type="entry name" value="HTH_CROC1"/>
    <property type="match status" value="1"/>
</dbReference>
<gene>
    <name evidence="2" type="ORF">MKK62_01775</name>
</gene>
<evidence type="ECO:0000313" key="3">
    <source>
        <dbReference type="Proteomes" id="UP001055336"/>
    </source>
</evidence>
<feature type="domain" description="HTH cro/C1-type" evidence="1">
    <location>
        <begin position="19"/>
        <end position="78"/>
    </location>
</feature>
<dbReference type="Pfam" id="PF01381">
    <property type="entry name" value="HTH_3"/>
    <property type="match status" value="1"/>
</dbReference>
<sequence length="214" mass="23781">MHQDDPDSGDFGASFGRNLRAAREQRGWSQRQLAEALATRGVKLDPSAVTRIERGTREVKLREAATMASCLNVDMNKLIVPQIHDPLAQALQLRTQAGSCLRAAWVGFAQLGMLVQSLTELLDTSQTTRDRLSLLRGRAEGLEMGEVVGFELLALLQELQQWVEDSEIPVDERVAGELQRTAIAAIETLFTAKGPEERFRSVRFPMKWIGHATT</sequence>
<accession>A0ABY3VRH2</accession>
<dbReference type="SUPFAM" id="SSF47413">
    <property type="entry name" value="lambda repressor-like DNA-binding domains"/>
    <property type="match status" value="1"/>
</dbReference>
<evidence type="ECO:0000259" key="1">
    <source>
        <dbReference type="PROSITE" id="PS50943"/>
    </source>
</evidence>
<dbReference type="Gene3D" id="1.10.260.40">
    <property type="entry name" value="lambda repressor-like DNA-binding domains"/>
    <property type="match status" value="1"/>
</dbReference>
<dbReference type="CDD" id="cd00093">
    <property type="entry name" value="HTH_XRE"/>
    <property type="match status" value="1"/>
</dbReference>
<proteinExistence type="predicted"/>
<protein>
    <submittedName>
        <fullName evidence="2">Helix-turn-helix transcriptional regulator</fullName>
    </submittedName>
</protein>
<keyword evidence="3" id="KW-1185">Reference proteome</keyword>
<dbReference type="InterPro" id="IPR010982">
    <property type="entry name" value="Lambda_DNA-bd_dom_sf"/>
</dbReference>
<dbReference type="SMART" id="SM00530">
    <property type="entry name" value="HTH_XRE"/>
    <property type="match status" value="1"/>
</dbReference>